<name>A0ACC3MEY0_9PEZI</name>
<proteinExistence type="predicted"/>
<accession>A0ACC3MEY0</accession>
<evidence type="ECO:0000313" key="2">
    <source>
        <dbReference type="Proteomes" id="UP001281147"/>
    </source>
</evidence>
<keyword evidence="2" id="KW-1185">Reference proteome</keyword>
<reference evidence="1" key="1">
    <citation type="submission" date="2023-07" db="EMBL/GenBank/DDBJ databases">
        <title>Black Yeasts Isolated from many extreme environments.</title>
        <authorList>
            <person name="Coleine C."/>
            <person name="Stajich J.E."/>
            <person name="Selbmann L."/>
        </authorList>
    </citation>
    <scope>NUCLEOTIDE SEQUENCE</scope>
    <source>
        <strain evidence="1">CCFEE 5714</strain>
    </source>
</reference>
<evidence type="ECO:0000313" key="1">
    <source>
        <dbReference type="EMBL" id="KAK3687128.1"/>
    </source>
</evidence>
<protein>
    <submittedName>
        <fullName evidence="1">Uncharacterized protein</fullName>
    </submittedName>
</protein>
<dbReference type="EMBL" id="JAUTXU010000286">
    <property type="protein sequence ID" value="KAK3687128.1"/>
    <property type="molecule type" value="Genomic_DNA"/>
</dbReference>
<sequence length="88" mass="9288">MSRFFRSGPGSSSSSSNNSSSSDDEPGEEAAKATQDLSDDIYLGPDGTNGNNAVDRISTNRSFLASSRSSRGGVDRLNSICRKTDFTS</sequence>
<dbReference type="Proteomes" id="UP001281147">
    <property type="component" value="Unassembled WGS sequence"/>
</dbReference>
<organism evidence="1 2">
    <name type="scientific">Vermiconidia calcicola</name>
    <dbReference type="NCBI Taxonomy" id="1690605"/>
    <lineage>
        <taxon>Eukaryota</taxon>
        <taxon>Fungi</taxon>
        <taxon>Dikarya</taxon>
        <taxon>Ascomycota</taxon>
        <taxon>Pezizomycotina</taxon>
        <taxon>Dothideomycetes</taxon>
        <taxon>Dothideomycetidae</taxon>
        <taxon>Mycosphaerellales</taxon>
        <taxon>Extremaceae</taxon>
        <taxon>Vermiconidia</taxon>
    </lineage>
</organism>
<gene>
    <name evidence="1" type="ORF">LTR37_019121</name>
</gene>
<comment type="caution">
    <text evidence="1">The sequence shown here is derived from an EMBL/GenBank/DDBJ whole genome shotgun (WGS) entry which is preliminary data.</text>
</comment>